<proteinExistence type="predicted"/>
<evidence type="ECO:0000313" key="1">
    <source>
        <dbReference type="EMBL" id="EHG99137.1"/>
    </source>
</evidence>
<evidence type="ECO:0000313" key="2">
    <source>
        <dbReference type="Proteomes" id="UP000003598"/>
    </source>
</evidence>
<accession>G5STP4</accession>
<name>G5STP4_9BACT</name>
<dbReference type="AlphaFoldDB" id="G5STP4"/>
<dbReference type="STRING" id="762968.HMPREF9441_02749"/>
<dbReference type="EMBL" id="AFFY01000045">
    <property type="protein sequence ID" value="EHG99137.1"/>
    <property type="molecule type" value="Genomic_DNA"/>
</dbReference>
<dbReference type="HOGENOM" id="CLU_3293639_0_0_10"/>
<protein>
    <submittedName>
        <fullName evidence="1">Uncharacterized protein</fullName>
    </submittedName>
</protein>
<dbReference type="Proteomes" id="UP000003598">
    <property type="component" value="Unassembled WGS sequence"/>
</dbReference>
<sequence length="40" mass="4693">MFVCGRIGHRAKLLLHGKKSVARIMIKFAVTIYMFKNQRE</sequence>
<reference evidence="1 2" key="1">
    <citation type="submission" date="2011-03" db="EMBL/GenBank/DDBJ databases">
        <authorList>
            <person name="Weinstock G."/>
            <person name="Sodergren E."/>
            <person name="Clifton S."/>
            <person name="Fulton L."/>
            <person name="Fulton B."/>
            <person name="Courtney L."/>
            <person name="Fronick C."/>
            <person name="Harrison M."/>
            <person name="Strong C."/>
            <person name="Farmer C."/>
            <person name="Delahaunty K."/>
            <person name="Markovic C."/>
            <person name="Hall O."/>
            <person name="Minx P."/>
            <person name="Tomlinson C."/>
            <person name="Mitreva M."/>
            <person name="Hou S."/>
            <person name="Chen J."/>
            <person name="Wollam A."/>
            <person name="Pepin K.H."/>
            <person name="Johnson M."/>
            <person name="Bhonagiri V."/>
            <person name="Zhang X."/>
            <person name="Suruliraj S."/>
            <person name="Warren W."/>
            <person name="Chinwalla A."/>
            <person name="Mardis E.R."/>
            <person name="Wilson R.K."/>
        </authorList>
    </citation>
    <scope>NUCLEOTIDE SEQUENCE [LARGE SCALE GENOMIC DNA]</scope>
    <source>
        <strain evidence="1 2">YIT 11840</strain>
    </source>
</reference>
<keyword evidence="2" id="KW-1185">Reference proteome</keyword>
<organism evidence="1 2">
    <name type="scientific">Paraprevotella clara YIT 11840</name>
    <dbReference type="NCBI Taxonomy" id="762968"/>
    <lineage>
        <taxon>Bacteria</taxon>
        <taxon>Pseudomonadati</taxon>
        <taxon>Bacteroidota</taxon>
        <taxon>Bacteroidia</taxon>
        <taxon>Bacteroidales</taxon>
        <taxon>Prevotellaceae</taxon>
        <taxon>Paraprevotella</taxon>
    </lineage>
</organism>
<comment type="caution">
    <text evidence="1">The sequence shown here is derived from an EMBL/GenBank/DDBJ whole genome shotgun (WGS) entry which is preliminary data.</text>
</comment>
<gene>
    <name evidence="1" type="ORF">HMPREF9441_02749</name>
</gene>